<proteinExistence type="predicted"/>
<dbReference type="EMBL" id="GGEC01088115">
    <property type="protein sequence ID" value="MBX68599.1"/>
    <property type="molecule type" value="Transcribed_RNA"/>
</dbReference>
<dbReference type="AlphaFoldDB" id="A0A2P2QNK5"/>
<accession>A0A2P2QNK5</accession>
<name>A0A2P2QNK5_RHIMU</name>
<organism evidence="1">
    <name type="scientific">Rhizophora mucronata</name>
    <name type="common">Asiatic mangrove</name>
    <dbReference type="NCBI Taxonomy" id="61149"/>
    <lineage>
        <taxon>Eukaryota</taxon>
        <taxon>Viridiplantae</taxon>
        <taxon>Streptophyta</taxon>
        <taxon>Embryophyta</taxon>
        <taxon>Tracheophyta</taxon>
        <taxon>Spermatophyta</taxon>
        <taxon>Magnoliopsida</taxon>
        <taxon>eudicotyledons</taxon>
        <taxon>Gunneridae</taxon>
        <taxon>Pentapetalae</taxon>
        <taxon>rosids</taxon>
        <taxon>fabids</taxon>
        <taxon>Malpighiales</taxon>
        <taxon>Rhizophoraceae</taxon>
        <taxon>Rhizophora</taxon>
    </lineage>
</organism>
<protein>
    <submittedName>
        <fullName evidence="1">Uncharacterized protein</fullName>
    </submittedName>
</protein>
<reference evidence="1" key="1">
    <citation type="submission" date="2018-02" db="EMBL/GenBank/DDBJ databases">
        <title>Rhizophora mucronata_Transcriptome.</title>
        <authorList>
            <person name="Meera S.P."/>
            <person name="Sreeshan A."/>
            <person name="Augustine A."/>
        </authorList>
    </citation>
    <scope>NUCLEOTIDE SEQUENCE</scope>
    <source>
        <tissue evidence="1">Leaf</tissue>
    </source>
</reference>
<evidence type="ECO:0000313" key="1">
    <source>
        <dbReference type="EMBL" id="MBX68599.1"/>
    </source>
</evidence>
<sequence length="40" mass="4354">MDMILESMIAAPLTFLCLYPPLGSHTKLGCCLGRKSWQAG</sequence>